<dbReference type="InterPro" id="IPR006860">
    <property type="entry name" value="FecR"/>
</dbReference>
<comment type="caution">
    <text evidence="4">The sequence shown here is derived from an EMBL/GenBank/DDBJ whole genome shotgun (WGS) entry which is preliminary data.</text>
</comment>
<dbReference type="Pfam" id="PF16344">
    <property type="entry name" value="FecR_C"/>
    <property type="match status" value="1"/>
</dbReference>
<keyword evidence="5" id="KW-1185">Reference proteome</keyword>
<evidence type="ECO:0000259" key="3">
    <source>
        <dbReference type="Pfam" id="PF16344"/>
    </source>
</evidence>
<dbReference type="AlphaFoldDB" id="A0A563U5S9"/>
<dbReference type="Pfam" id="PF04773">
    <property type="entry name" value="FecR"/>
    <property type="match status" value="1"/>
</dbReference>
<proteinExistence type="predicted"/>
<feature type="domain" description="Protein FecR C-terminal" evidence="3">
    <location>
        <begin position="318"/>
        <end position="385"/>
    </location>
</feature>
<keyword evidence="1" id="KW-1133">Transmembrane helix</keyword>
<dbReference type="Gene3D" id="3.55.50.30">
    <property type="match status" value="1"/>
</dbReference>
<keyword evidence="1" id="KW-0812">Transmembrane</keyword>
<sequence length="387" mass="42683">MNKKQGNHDEHILTLIAKYQEGIATEDEIRQIDFWYDNPPSSEKYADGMSDFTKAKKRSRLLENIYDEIGKRTAKQPQLNSKKIIRAVVAIAAIVLVALGAGFILLQTYLKHDSVQPLTSAALIKPAPSKALLTLSDGRQIVLNDAKAGVLANQGDATITKNSNNNIVYNTGTSLSSKVEYNTMATLRGGEYHLVLADGTNVWLNAASSIRYPTSFPGKERIVEVSGEAYFEVAHDIAKPFKVVSKGQTIEVLGTHFNVNAYANEPDIKTTLLQGSVKVTAYGIKNILKPGQQAAASVVGTTVSEVDTKEVVAWKEGYFEFTDADIQTVMRELSRWYDVEVVFEGKIPSETFTGRVSKFLDLNQVLTLVKSPKIHIVTTGRRIMIKE</sequence>
<dbReference type="InterPro" id="IPR032508">
    <property type="entry name" value="FecR_C"/>
</dbReference>
<accession>A0A563U5S9</accession>
<dbReference type="EMBL" id="VOEI01000002">
    <property type="protein sequence ID" value="TWR26692.1"/>
    <property type="molecule type" value="Genomic_DNA"/>
</dbReference>
<reference evidence="4 5" key="1">
    <citation type="submission" date="2019-07" db="EMBL/GenBank/DDBJ databases">
        <authorList>
            <person name="Kim J."/>
        </authorList>
    </citation>
    <scope>NUCLEOTIDE SEQUENCE [LARGE SCALE GENOMIC DNA]</scope>
    <source>
        <strain evidence="4 5">MJ1a</strain>
    </source>
</reference>
<name>A0A563U5S9_9SPHI</name>
<dbReference type="PANTHER" id="PTHR30273:SF2">
    <property type="entry name" value="PROTEIN FECR"/>
    <property type="match status" value="1"/>
</dbReference>
<evidence type="ECO:0000256" key="1">
    <source>
        <dbReference type="SAM" id="Phobius"/>
    </source>
</evidence>
<evidence type="ECO:0000259" key="2">
    <source>
        <dbReference type="Pfam" id="PF04773"/>
    </source>
</evidence>
<dbReference type="OrthoDB" id="1099963at2"/>
<dbReference type="GO" id="GO:0016989">
    <property type="term" value="F:sigma factor antagonist activity"/>
    <property type="evidence" value="ECO:0007669"/>
    <property type="project" value="TreeGrafter"/>
</dbReference>
<organism evidence="4 5">
    <name type="scientific">Mucilaginibacter achroorhodeus</name>
    <dbReference type="NCBI Taxonomy" id="2599294"/>
    <lineage>
        <taxon>Bacteria</taxon>
        <taxon>Pseudomonadati</taxon>
        <taxon>Bacteroidota</taxon>
        <taxon>Sphingobacteriia</taxon>
        <taxon>Sphingobacteriales</taxon>
        <taxon>Sphingobacteriaceae</taxon>
        <taxon>Mucilaginibacter</taxon>
    </lineage>
</organism>
<dbReference type="PANTHER" id="PTHR30273">
    <property type="entry name" value="PERIPLASMIC SIGNAL SENSOR AND SIGMA FACTOR ACTIVATOR FECR-RELATED"/>
    <property type="match status" value="1"/>
</dbReference>
<dbReference type="Gene3D" id="2.60.120.1440">
    <property type="match status" value="1"/>
</dbReference>
<feature type="domain" description="FecR protein" evidence="2">
    <location>
        <begin position="183"/>
        <end position="278"/>
    </location>
</feature>
<dbReference type="RefSeq" id="WP_146269697.1">
    <property type="nucleotide sequence ID" value="NZ_VOEI01000002.1"/>
</dbReference>
<feature type="transmembrane region" description="Helical" evidence="1">
    <location>
        <begin position="84"/>
        <end position="106"/>
    </location>
</feature>
<protein>
    <submittedName>
        <fullName evidence="4">DUF4974 domain-containing protein</fullName>
    </submittedName>
</protein>
<dbReference type="InterPro" id="IPR012373">
    <property type="entry name" value="Ferrdict_sens_TM"/>
</dbReference>
<evidence type="ECO:0000313" key="5">
    <source>
        <dbReference type="Proteomes" id="UP000318010"/>
    </source>
</evidence>
<keyword evidence="1" id="KW-0472">Membrane</keyword>
<gene>
    <name evidence="4" type="ORF">FPZ42_06540</name>
</gene>
<dbReference type="Proteomes" id="UP000318010">
    <property type="component" value="Unassembled WGS sequence"/>
</dbReference>
<evidence type="ECO:0000313" key="4">
    <source>
        <dbReference type="EMBL" id="TWR26692.1"/>
    </source>
</evidence>